<comment type="similarity">
    <text evidence="4 5">Belongs to the RlpA family.</text>
</comment>
<feature type="compositionally biased region" description="Basic and acidic residues" evidence="6">
    <location>
        <begin position="57"/>
        <end position="82"/>
    </location>
</feature>
<reference evidence="8 9" key="1">
    <citation type="submission" date="2017-01" db="EMBL/GenBank/DDBJ databases">
        <title>The cable genome- insights into the physiology and evolution of filamentous bacteria capable of sulfide oxidation via long distance electron transfer.</title>
        <authorList>
            <person name="Schreiber L."/>
            <person name="Bjerg J.T."/>
            <person name="Boggild A."/>
            <person name="Van De Vossenberg J."/>
            <person name="Meysman F."/>
            <person name="Nielsen L.P."/>
            <person name="Schramm A."/>
            <person name="Kjeldsen K.U."/>
        </authorList>
    </citation>
    <scope>NUCLEOTIDE SEQUENCE [LARGE SCALE GENOMIC DNA]</scope>
    <source>
        <strain evidence="8">MCF</strain>
    </source>
</reference>
<dbReference type="InterPro" id="IPR007730">
    <property type="entry name" value="SPOR-like_dom"/>
</dbReference>
<feature type="region of interest" description="Disordered" evidence="6">
    <location>
        <begin position="230"/>
        <end position="249"/>
    </location>
</feature>
<keyword evidence="8" id="KW-0449">Lipoprotein</keyword>
<dbReference type="Pfam" id="PF05036">
    <property type="entry name" value="SPOR"/>
    <property type="match status" value="1"/>
</dbReference>
<evidence type="ECO:0000256" key="6">
    <source>
        <dbReference type="SAM" id="MobiDB-lite"/>
    </source>
</evidence>
<dbReference type="SUPFAM" id="SSF110997">
    <property type="entry name" value="Sporulation related repeat"/>
    <property type="match status" value="1"/>
</dbReference>
<evidence type="ECO:0000256" key="1">
    <source>
        <dbReference type="ARBA" id="ARBA00022729"/>
    </source>
</evidence>
<evidence type="ECO:0000256" key="2">
    <source>
        <dbReference type="ARBA" id="ARBA00023239"/>
    </source>
</evidence>
<dbReference type="InterPro" id="IPR036908">
    <property type="entry name" value="RlpA-like_sf"/>
</dbReference>
<dbReference type="CDD" id="cd22268">
    <property type="entry name" value="DPBB_RlpA-like"/>
    <property type="match status" value="1"/>
</dbReference>
<accession>A0A3S3R105</accession>
<dbReference type="PANTHER" id="PTHR34183:SF1">
    <property type="entry name" value="ENDOLYTIC PEPTIDOGLYCAN TRANSGLYCOSYLASE RLPA"/>
    <property type="match status" value="1"/>
</dbReference>
<protein>
    <recommendedName>
        <fullName evidence="4">Probable endolytic peptidoglycan transglycosylase RlpA</fullName>
        <ecNumber evidence="4">4.2.2.-</ecNumber>
    </recommendedName>
</protein>
<dbReference type="InterPro" id="IPR009009">
    <property type="entry name" value="RlpA-like_DPBB"/>
</dbReference>
<dbReference type="NCBIfam" id="TIGR00413">
    <property type="entry name" value="rlpA"/>
    <property type="match status" value="1"/>
</dbReference>
<dbReference type="InterPro" id="IPR034718">
    <property type="entry name" value="RlpA"/>
</dbReference>
<evidence type="ECO:0000256" key="4">
    <source>
        <dbReference type="HAMAP-Rule" id="MF_02071"/>
    </source>
</evidence>
<feature type="domain" description="SPOR" evidence="7">
    <location>
        <begin position="283"/>
        <end position="362"/>
    </location>
</feature>
<comment type="function">
    <text evidence="4">Lytic transglycosylase with a strong preference for naked glycan strands that lack stem peptides.</text>
</comment>
<evidence type="ECO:0000256" key="5">
    <source>
        <dbReference type="RuleBase" id="RU003495"/>
    </source>
</evidence>
<feature type="region of interest" description="Disordered" evidence="6">
    <location>
        <begin position="364"/>
        <end position="384"/>
    </location>
</feature>
<evidence type="ECO:0000313" key="8">
    <source>
        <dbReference type="EMBL" id="RWX47560.1"/>
    </source>
</evidence>
<evidence type="ECO:0000313" key="9">
    <source>
        <dbReference type="Proteomes" id="UP000287853"/>
    </source>
</evidence>
<dbReference type="GO" id="GO:0000270">
    <property type="term" value="P:peptidoglycan metabolic process"/>
    <property type="evidence" value="ECO:0007669"/>
    <property type="project" value="UniProtKB-UniRule"/>
</dbReference>
<dbReference type="GO" id="GO:0008932">
    <property type="term" value="F:lytic endotransglycosylase activity"/>
    <property type="evidence" value="ECO:0007669"/>
    <property type="project" value="UniProtKB-UniRule"/>
</dbReference>
<dbReference type="InterPro" id="IPR012997">
    <property type="entry name" value="RplA"/>
</dbReference>
<evidence type="ECO:0000256" key="3">
    <source>
        <dbReference type="ARBA" id="ARBA00023316"/>
    </source>
</evidence>
<organism evidence="8 9">
    <name type="scientific">Candidatus Electrothrix aarhusensis</name>
    <dbReference type="NCBI Taxonomy" id="1859131"/>
    <lineage>
        <taxon>Bacteria</taxon>
        <taxon>Pseudomonadati</taxon>
        <taxon>Thermodesulfobacteriota</taxon>
        <taxon>Desulfobulbia</taxon>
        <taxon>Desulfobulbales</taxon>
        <taxon>Desulfobulbaceae</taxon>
        <taxon>Candidatus Electrothrix</taxon>
    </lineage>
</organism>
<sequence>MMSTIKSSRRKSIFLTPLLLLCLLLVNGCTSKKLELVAPQDVDDIEDVEDAAAEIEALQKQEEEKKREEQKKKKDQKEQEVKEAEDEQQEKSEQQGKQQKKKKRKKLPGTQRPYVIEGQTYYPISSAEGYEETGLASWYGDPFHGRKTANGETYDMYGVTAAHKTLPMDTMLLVKNLTNGKTVTVRINDRGPFVDGRIIDLSYTTAKKLGVVHHGTEKVQIIALCAAEEQDDGKNKEGREEEEGVSALAMKGKKKKFKPSARKTGTMCAVIRPDGKKQRIRQDFNKGNFYIQVGSFEEKKKARELARTFAGKGRDVVIQEFAAAGASLFRVLVFSSTSLKEAKKYKEKLAKQGFEHAFVIARDKKDKKTSQNVSKGLTEKIAGK</sequence>
<dbReference type="Pfam" id="PF03330">
    <property type="entry name" value="DPBB_1"/>
    <property type="match status" value="1"/>
</dbReference>
<evidence type="ECO:0000259" key="7">
    <source>
        <dbReference type="PROSITE" id="PS51724"/>
    </source>
</evidence>
<keyword evidence="1" id="KW-0732">Signal</keyword>
<dbReference type="InterPro" id="IPR036680">
    <property type="entry name" value="SPOR-like_sf"/>
</dbReference>
<dbReference type="EC" id="4.2.2.-" evidence="4"/>
<dbReference type="Gene3D" id="3.30.70.1070">
    <property type="entry name" value="Sporulation related repeat"/>
    <property type="match status" value="1"/>
</dbReference>
<comment type="caution">
    <text evidence="8">The sequence shown here is derived from an EMBL/GenBank/DDBJ whole genome shotgun (WGS) entry which is preliminary data.</text>
</comment>
<dbReference type="PANTHER" id="PTHR34183">
    <property type="entry name" value="ENDOLYTIC PEPTIDOGLYCAN TRANSGLYCOSYLASE RLPA"/>
    <property type="match status" value="1"/>
</dbReference>
<keyword evidence="9" id="KW-1185">Reference proteome</keyword>
<keyword evidence="2 4" id="KW-0456">Lyase</keyword>
<dbReference type="AlphaFoldDB" id="A0A3S3R105"/>
<dbReference type="HAMAP" id="MF_02071">
    <property type="entry name" value="RlpA"/>
    <property type="match status" value="1"/>
</dbReference>
<dbReference type="Gene3D" id="2.40.40.10">
    <property type="entry name" value="RlpA-like domain"/>
    <property type="match status" value="1"/>
</dbReference>
<gene>
    <name evidence="4" type="primary">rlpA</name>
    <name evidence="8" type="ORF">H206_06306</name>
</gene>
<feature type="region of interest" description="Disordered" evidence="6">
    <location>
        <begin position="53"/>
        <end position="112"/>
    </location>
</feature>
<feature type="compositionally biased region" description="Basic residues" evidence="6">
    <location>
        <begin position="98"/>
        <end position="107"/>
    </location>
</feature>
<dbReference type="GO" id="GO:0042834">
    <property type="term" value="F:peptidoglycan binding"/>
    <property type="evidence" value="ECO:0007669"/>
    <property type="project" value="InterPro"/>
</dbReference>
<keyword evidence="3 4" id="KW-0961">Cell wall biogenesis/degradation</keyword>
<dbReference type="PROSITE" id="PS51724">
    <property type="entry name" value="SPOR"/>
    <property type="match status" value="1"/>
</dbReference>
<dbReference type="Proteomes" id="UP000287853">
    <property type="component" value="Unassembled WGS sequence"/>
</dbReference>
<dbReference type="SUPFAM" id="SSF50685">
    <property type="entry name" value="Barwin-like endoglucanases"/>
    <property type="match status" value="1"/>
</dbReference>
<name>A0A3S3R105_9BACT</name>
<dbReference type="GO" id="GO:0071555">
    <property type="term" value="P:cell wall organization"/>
    <property type="evidence" value="ECO:0007669"/>
    <property type="project" value="UniProtKB-KW"/>
</dbReference>
<dbReference type="EMBL" id="MTKO01000032">
    <property type="protein sequence ID" value="RWX47560.1"/>
    <property type="molecule type" value="Genomic_DNA"/>
</dbReference>
<proteinExistence type="inferred from homology"/>